<comment type="caution">
    <text evidence="2">The sequence shown here is derived from an EMBL/GenBank/DDBJ whole genome shotgun (WGS) entry which is preliminary data.</text>
</comment>
<dbReference type="Pfam" id="PF06169">
    <property type="entry name" value="DUF982"/>
    <property type="match status" value="1"/>
</dbReference>
<evidence type="ECO:0000313" key="3">
    <source>
        <dbReference type="Proteomes" id="UP000287687"/>
    </source>
</evidence>
<accession>A0A3S3RRF8</accession>
<evidence type="ECO:0000256" key="1">
    <source>
        <dbReference type="SAM" id="MobiDB-lite"/>
    </source>
</evidence>
<evidence type="ECO:0000313" key="2">
    <source>
        <dbReference type="EMBL" id="RWX76075.1"/>
    </source>
</evidence>
<sequence>MANRLPKPIWPTAAKTGDKHSGCRFGTGRLDHDQVSARNPKEPFAPLSVHASLLGEKFVIRDAVVRVSADLNWNEPVSAVSRGLVLVTINGPAEAFDFLSNEWPARQGLIFEDARKAAMDALQGASRPADARSAFITACEDAGCLVRQIASR</sequence>
<dbReference type="AlphaFoldDB" id="A0A3S3RRF8"/>
<protein>
    <submittedName>
        <fullName evidence="2">DUF982 domain-containing protein</fullName>
    </submittedName>
</protein>
<dbReference type="EMBL" id="SBIP01000004">
    <property type="protein sequence ID" value="RWX76075.1"/>
    <property type="molecule type" value="Genomic_DNA"/>
</dbReference>
<reference evidence="2 3" key="1">
    <citation type="submission" date="2019-01" db="EMBL/GenBank/DDBJ databases">
        <title>The draft genome of Rhizobium sp. 24NR.</title>
        <authorList>
            <person name="Liu L."/>
            <person name="Liang L."/>
            <person name="Shi S."/>
            <person name="Xu L."/>
            <person name="Wang X."/>
            <person name="Li L."/>
            <person name="Zhang X."/>
        </authorList>
    </citation>
    <scope>NUCLEOTIDE SEQUENCE [LARGE SCALE GENOMIC DNA]</scope>
    <source>
        <strain evidence="2 3">24NR</strain>
    </source>
</reference>
<gene>
    <name evidence="2" type="ORF">EPK99_20720</name>
</gene>
<name>A0A3S3RRF8_9HYPH</name>
<proteinExistence type="predicted"/>
<organism evidence="2 3">
    <name type="scientific">Neorhizobium lilium</name>
    <dbReference type="NCBI Taxonomy" id="2503024"/>
    <lineage>
        <taxon>Bacteria</taxon>
        <taxon>Pseudomonadati</taxon>
        <taxon>Pseudomonadota</taxon>
        <taxon>Alphaproteobacteria</taxon>
        <taxon>Hyphomicrobiales</taxon>
        <taxon>Rhizobiaceae</taxon>
        <taxon>Rhizobium/Agrobacterium group</taxon>
        <taxon>Neorhizobium</taxon>
    </lineage>
</organism>
<dbReference type="Gene3D" id="6.10.250.730">
    <property type="match status" value="1"/>
</dbReference>
<dbReference type="Proteomes" id="UP000287687">
    <property type="component" value="Unassembled WGS sequence"/>
</dbReference>
<feature type="region of interest" description="Disordered" evidence="1">
    <location>
        <begin position="1"/>
        <end position="29"/>
    </location>
</feature>
<keyword evidence="3" id="KW-1185">Reference proteome</keyword>
<dbReference type="InterPro" id="IPR010385">
    <property type="entry name" value="DUF982"/>
</dbReference>
<dbReference type="OrthoDB" id="8420210at2"/>